<protein>
    <submittedName>
        <fullName evidence="2">Uncharacterized protein</fullName>
    </submittedName>
</protein>
<evidence type="ECO:0000313" key="2">
    <source>
        <dbReference type="EMBL" id="OHU47198.1"/>
    </source>
</evidence>
<dbReference type="Gene3D" id="1.10.287.1060">
    <property type="entry name" value="ESAT-6-like"/>
    <property type="match status" value="1"/>
</dbReference>
<dbReference type="Proteomes" id="UP000180043">
    <property type="component" value="Unassembled WGS sequence"/>
</dbReference>
<organism evidence="2 3">
    <name type="scientific">Mycobacteroides chelonae</name>
    <name type="common">Mycobacterium chelonae</name>
    <dbReference type="NCBI Taxonomy" id="1774"/>
    <lineage>
        <taxon>Bacteria</taxon>
        <taxon>Bacillati</taxon>
        <taxon>Actinomycetota</taxon>
        <taxon>Actinomycetes</taxon>
        <taxon>Mycobacteriales</taxon>
        <taxon>Mycobacteriaceae</taxon>
        <taxon>Mycobacteroides</taxon>
    </lineage>
</organism>
<comment type="caution">
    <text evidence="2">The sequence shown here is derived from an EMBL/GenBank/DDBJ whole genome shotgun (WGS) entry which is preliminary data.</text>
</comment>
<reference evidence="2 3" key="1">
    <citation type="submission" date="2016-10" db="EMBL/GenBank/DDBJ databases">
        <title>Evaluation of Human, Veterinary and Environmental Mycobacterium chelonae Isolates by Core Genome Phylogenomic Analysis, Targeted Gene Comparison, and Anti-microbial Susceptibility Patterns: A Tale of Mistaken Identities.</title>
        <authorList>
            <person name="Fogelson S.B."/>
            <person name="Camus A.C."/>
            <person name="Lorenz W."/>
            <person name="Vasireddy R."/>
            <person name="Vasireddy S."/>
            <person name="Smith T."/>
            <person name="Brown-Elliott B.A."/>
            <person name="Wallace R.J.Jr."/>
            <person name="Hasan N.A."/>
            <person name="Reischl U."/>
            <person name="Sanchez S."/>
        </authorList>
    </citation>
    <scope>NUCLEOTIDE SEQUENCE [LARGE SCALE GENOMIC DNA]</scope>
    <source>
        <strain evidence="2 3">15515</strain>
    </source>
</reference>
<dbReference type="AlphaFoldDB" id="A0A1S1LCQ4"/>
<dbReference type="EMBL" id="MLIQ01000042">
    <property type="protein sequence ID" value="OHU47198.1"/>
    <property type="molecule type" value="Genomic_DNA"/>
</dbReference>
<dbReference type="InterPro" id="IPR036689">
    <property type="entry name" value="ESAT-6-like_sf"/>
</dbReference>
<gene>
    <name evidence="2" type="ORF">BKG82_26445</name>
</gene>
<accession>A0A1S1LCQ4</accession>
<name>A0A1S1LCQ4_MYCCH</name>
<evidence type="ECO:0000313" key="3">
    <source>
        <dbReference type="Proteomes" id="UP000180043"/>
    </source>
</evidence>
<sequence>MTSGVVLYNQGGIEGTLAMMNQALLRNDEIAHQIGQKYQILDEVSAGQASQSGQEFQAGMDNTRAKTRDLVQNVSNAVRQSQDGMNGLDGSFRNRLG</sequence>
<dbReference type="RefSeq" id="WP_070947816.1">
    <property type="nucleotide sequence ID" value="NZ_MLIQ01000042.1"/>
</dbReference>
<feature type="region of interest" description="Disordered" evidence="1">
    <location>
        <begin position="76"/>
        <end position="97"/>
    </location>
</feature>
<proteinExistence type="predicted"/>
<evidence type="ECO:0000256" key="1">
    <source>
        <dbReference type="SAM" id="MobiDB-lite"/>
    </source>
</evidence>
<dbReference type="SUPFAM" id="SSF140453">
    <property type="entry name" value="EsxAB dimer-like"/>
    <property type="match status" value="1"/>
</dbReference>